<dbReference type="GO" id="GO:0005975">
    <property type="term" value="P:carbohydrate metabolic process"/>
    <property type="evidence" value="ECO:0007669"/>
    <property type="project" value="InterPro"/>
</dbReference>
<evidence type="ECO:0000256" key="1">
    <source>
        <dbReference type="SAM" id="Phobius"/>
    </source>
</evidence>
<feature type="transmembrane region" description="Helical" evidence="1">
    <location>
        <begin position="6"/>
        <end position="28"/>
    </location>
</feature>
<dbReference type="RefSeq" id="WP_042665783.1">
    <property type="nucleotide sequence ID" value="NZ_CABLRR010000004.1"/>
</dbReference>
<dbReference type="PROSITE" id="PS51318">
    <property type="entry name" value="TAT"/>
    <property type="match status" value="1"/>
</dbReference>
<dbReference type="SUPFAM" id="SSF49899">
    <property type="entry name" value="Concanavalin A-like lectins/glucanases"/>
    <property type="match status" value="1"/>
</dbReference>
<dbReference type="CDD" id="cd08023">
    <property type="entry name" value="GH16_laminarinase_like"/>
    <property type="match status" value="1"/>
</dbReference>
<dbReference type="InterPro" id="IPR000757">
    <property type="entry name" value="Beta-glucanase-like"/>
</dbReference>
<dbReference type="AlphaFoldDB" id="A0A0D6JV00"/>
<dbReference type="Gene3D" id="2.60.120.200">
    <property type="match status" value="1"/>
</dbReference>
<dbReference type="PANTHER" id="PTHR10963:SF60">
    <property type="entry name" value="GRAM-NEGATIVE BACTERIA-BINDING PROTEIN 1-RELATED"/>
    <property type="match status" value="1"/>
</dbReference>
<feature type="domain" description="GH16" evidence="2">
    <location>
        <begin position="49"/>
        <end position="286"/>
    </location>
</feature>
<evidence type="ECO:0000313" key="4">
    <source>
        <dbReference type="Proteomes" id="UP000198902"/>
    </source>
</evidence>
<evidence type="ECO:0000259" key="2">
    <source>
        <dbReference type="PROSITE" id="PS51762"/>
    </source>
</evidence>
<dbReference type="PANTHER" id="PTHR10963">
    <property type="entry name" value="GLYCOSYL HYDROLASE-RELATED"/>
    <property type="match status" value="1"/>
</dbReference>
<dbReference type="Pfam" id="PF00722">
    <property type="entry name" value="Glyco_hydro_16"/>
    <property type="match status" value="1"/>
</dbReference>
<proteinExistence type="predicted"/>
<reference evidence="4" key="1">
    <citation type="submission" date="2015-03" db="EMBL/GenBank/DDBJ databases">
        <authorList>
            <person name="Urmite Genomes"/>
        </authorList>
    </citation>
    <scope>NUCLEOTIDE SEQUENCE [LARGE SCALE GENOMIC DNA]</scope>
    <source>
        <strain evidence="4">Arc-Hr</strain>
    </source>
</reference>
<dbReference type="NCBIfam" id="TIGR01409">
    <property type="entry name" value="TAT_signal_seq"/>
    <property type="match status" value="1"/>
</dbReference>
<dbReference type="EMBL" id="CSTE01000004">
    <property type="protein sequence ID" value="CQR52695.1"/>
    <property type="molecule type" value="Genomic_DNA"/>
</dbReference>
<keyword evidence="4" id="KW-1185">Reference proteome</keyword>
<dbReference type="InterPro" id="IPR013320">
    <property type="entry name" value="ConA-like_dom_sf"/>
</dbReference>
<keyword evidence="1" id="KW-1133">Transmembrane helix</keyword>
<evidence type="ECO:0000313" key="3">
    <source>
        <dbReference type="EMBL" id="CQR52695.1"/>
    </source>
</evidence>
<protein>
    <submittedName>
        <fullName evidence="3">Endo-1,3-1,4-beta-glycanase ExsH</fullName>
    </submittedName>
</protein>
<dbReference type="PROSITE" id="PS51762">
    <property type="entry name" value="GH16_2"/>
    <property type="match status" value="1"/>
</dbReference>
<keyword evidence="1" id="KW-0472">Membrane</keyword>
<dbReference type="InterPro" id="IPR050546">
    <property type="entry name" value="Glycosyl_Hydrlase_16"/>
</dbReference>
<dbReference type="InterPro" id="IPR006311">
    <property type="entry name" value="TAT_signal"/>
</dbReference>
<sequence>MNRREFLRVSGATAGAAGAGLVVGGVVLNRESLADRYGDRLRARSPGEAHWELAFEDTFSGDSLDASSWSIGWGWGVETSTSPTRIVSENVRTEGGSLRLRGTHERGEIRSGAVNTKNKVTFGPGSYLEARISFAGRTGFQNAFWAKPNTEAWPPEVDVVEIWQDDSGWDDRHISRHTVHYSSSREVGDRSTHRNLGASYTPGGDLTREFHTYGVEWQADELVHYVDGKVVRKWLGETLLTALSNGAPFYFMFSLNINNIGTADQTERWGEEMVVDWVRLWEDTSL</sequence>
<keyword evidence="1" id="KW-0812">Transmembrane</keyword>
<name>A0A0D6JV00_9EURY</name>
<dbReference type="GO" id="GO:0004553">
    <property type="term" value="F:hydrolase activity, hydrolyzing O-glycosyl compounds"/>
    <property type="evidence" value="ECO:0007669"/>
    <property type="project" value="InterPro"/>
</dbReference>
<dbReference type="OrthoDB" id="8638at2157"/>
<dbReference type="Proteomes" id="UP000198902">
    <property type="component" value="Unassembled WGS sequence"/>
</dbReference>
<dbReference type="InterPro" id="IPR019546">
    <property type="entry name" value="TAT_signal_bac_arc"/>
</dbReference>
<organism evidence="3 4">
    <name type="scientific">Haloferax massiliensis</name>
    <dbReference type="NCBI Taxonomy" id="1476858"/>
    <lineage>
        <taxon>Archaea</taxon>
        <taxon>Methanobacteriati</taxon>
        <taxon>Methanobacteriota</taxon>
        <taxon>Stenosarchaea group</taxon>
        <taxon>Halobacteria</taxon>
        <taxon>Halobacteriales</taxon>
        <taxon>Haloferacaceae</taxon>
        <taxon>Haloferax</taxon>
    </lineage>
</organism>
<gene>
    <name evidence="3" type="primary">exsH</name>
    <name evidence="3" type="ORF">BN996_03265</name>
</gene>
<accession>A0A0D6JV00</accession>